<dbReference type="InterPro" id="IPR017850">
    <property type="entry name" value="Alkaline_phosphatase_core_sf"/>
</dbReference>
<evidence type="ECO:0000256" key="7">
    <source>
        <dbReference type="SAM" id="Phobius"/>
    </source>
</evidence>
<dbReference type="OrthoDB" id="96314at2759"/>
<keyword evidence="10" id="KW-1185">Reference proteome</keyword>
<keyword evidence="3" id="KW-0479">Metal-binding</keyword>
<dbReference type="Pfam" id="PF00884">
    <property type="entry name" value="Sulfatase"/>
    <property type="match status" value="1"/>
</dbReference>
<dbReference type="GO" id="GO:0046872">
    <property type="term" value="F:metal ion binding"/>
    <property type="evidence" value="ECO:0007669"/>
    <property type="project" value="UniProtKB-KW"/>
</dbReference>
<feature type="non-terminal residue" evidence="9">
    <location>
        <position position="603"/>
    </location>
</feature>
<keyword evidence="5" id="KW-0378">Hydrolase</keyword>
<dbReference type="PANTHER" id="PTHR45953:SF1">
    <property type="entry name" value="IDURONATE 2-SULFATASE"/>
    <property type="match status" value="1"/>
</dbReference>
<dbReference type="PANTHER" id="PTHR45953">
    <property type="entry name" value="IDURONATE 2-SULFATASE"/>
    <property type="match status" value="1"/>
</dbReference>
<dbReference type="Proteomes" id="UP000054359">
    <property type="component" value="Unassembled WGS sequence"/>
</dbReference>
<evidence type="ECO:0000256" key="5">
    <source>
        <dbReference type="ARBA" id="ARBA00022801"/>
    </source>
</evidence>
<keyword evidence="7" id="KW-0812">Transmembrane</keyword>
<keyword evidence="4" id="KW-0732">Signal</keyword>
<dbReference type="AlphaFoldDB" id="A0A087UFE5"/>
<feature type="transmembrane region" description="Helical" evidence="7">
    <location>
        <begin position="14"/>
        <end position="37"/>
    </location>
</feature>
<dbReference type="STRING" id="407821.A0A087UFE5"/>
<evidence type="ECO:0000256" key="1">
    <source>
        <dbReference type="ARBA" id="ARBA00001913"/>
    </source>
</evidence>
<protein>
    <submittedName>
        <fullName evidence="9">Iduronate 2-sulfatase</fullName>
    </submittedName>
</protein>
<dbReference type="SUPFAM" id="SSF53649">
    <property type="entry name" value="Alkaline phosphatase-like"/>
    <property type="match status" value="1"/>
</dbReference>
<dbReference type="EMBL" id="KK119585">
    <property type="protein sequence ID" value="KFM76084.1"/>
    <property type="molecule type" value="Genomic_DNA"/>
</dbReference>
<keyword evidence="7" id="KW-0472">Membrane</keyword>
<comment type="similarity">
    <text evidence="2">Belongs to the sulfatase family.</text>
</comment>
<sequence length="603" mass="68868">MAGVDERVLYHRHILLSVLVGVFVISVVGVCISIIIISPPREEEEEFSGRKNVLFIVIDDLRPALGCYGDEKAVTPNIDQLASKSVLFKNAYTQQAHCASSRTSFLTSRRPDSLHLYDDGSYWRESVGDFMTLPQHLKDHGYETISMGKIFEHGIVSNWTDDFPNSWSEYPFRPLTFDKEMEPACNTTDGKRMNLVCPVDLNDEDVGTLPDIEITQQAVNYLKNRTKGPNKSSPFFLGVGYYKPHIPFKFPSQYLDLYPIESMDVALNNVVPKKLPKISWNPWMDIRQLDDIKNLSINFPYGPLPESYQKLIRQGYYASVSYIDDQVGQLLEALEESGYASQTVVVLLGDSGWALGEHQEWSKYSNFEVALRVPLLVFVPGLTYDTDEKKPFKYIPVMGSMHLKSSAISKTNGNITYSPFSPKYVTEEFVELVDIYPTIAEIIGIAVPPLCKVYSTPFCSEGISFYPLIDHLTFDPWVEFSWKTAAFSQCPRPSLVAQNNSDNPSREHIRFMGYSVRTAHFRYTEWVRFDARNFKPDWPVIISRELYDYRHDPFEINNLCDEDNYANTVIELSRMIKKGWRHAMPPGSFDSPASVGHSRFRSP</sequence>
<evidence type="ECO:0000259" key="8">
    <source>
        <dbReference type="Pfam" id="PF00884"/>
    </source>
</evidence>
<dbReference type="Gene3D" id="3.40.720.10">
    <property type="entry name" value="Alkaline Phosphatase, subunit A"/>
    <property type="match status" value="1"/>
</dbReference>
<proteinExistence type="inferred from homology"/>
<dbReference type="InterPro" id="IPR000917">
    <property type="entry name" value="Sulfatase_N"/>
</dbReference>
<dbReference type="CDD" id="cd16030">
    <property type="entry name" value="iduronate-2-sulfatase"/>
    <property type="match status" value="1"/>
</dbReference>
<name>A0A087UFE5_STEMI</name>
<dbReference type="GO" id="GO:0005737">
    <property type="term" value="C:cytoplasm"/>
    <property type="evidence" value="ECO:0007669"/>
    <property type="project" value="TreeGrafter"/>
</dbReference>
<dbReference type="InterPro" id="IPR035874">
    <property type="entry name" value="IDS"/>
</dbReference>
<evidence type="ECO:0000256" key="4">
    <source>
        <dbReference type="ARBA" id="ARBA00022729"/>
    </source>
</evidence>
<dbReference type="GO" id="GO:0004423">
    <property type="term" value="F:iduronate-2-sulfatase activity"/>
    <property type="evidence" value="ECO:0007669"/>
    <property type="project" value="InterPro"/>
</dbReference>
<keyword evidence="6" id="KW-0106">Calcium</keyword>
<comment type="cofactor">
    <cofactor evidence="1">
        <name>Ca(2+)</name>
        <dbReference type="ChEBI" id="CHEBI:29108"/>
    </cofactor>
</comment>
<evidence type="ECO:0000256" key="3">
    <source>
        <dbReference type="ARBA" id="ARBA00022723"/>
    </source>
</evidence>
<organism evidence="9 10">
    <name type="scientific">Stegodyphus mimosarum</name>
    <name type="common">African social velvet spider</name>
    <dbReference type="NCBI Taxonomy" id="407821"/>
    <lineage>
        <taxon>Eukaryota</taxon>
        <taxon>Metazoa</taxon>
        <taxon>Ecdysozoa</taxon>
        <taxon>Arthropoda</taxon>
        <taxon>Chelicerata</taxon>
        <taxon>Arachnida</taxon>
        <taxon>Araneae</taxon>
        <taxon>Araneomorphae</taxon>
        <taxon>Entelegynae</taxon>
        <taxon>Eresoidea</taxon>
        <taxon>Eresidae</taxon>
        <taxon>Stegodyphus</taxon>
    </lineage>
</organism>
<gene>
    <name evidence="9" type="ORF">X975_14506</name>
</gene>
<dbReference type="OMA" id="QAYFATT"/>
<accession>A0A087UFE5</accession>
<evidence type="ECO:0000313" key="9">
    <source>
        <dbReference type="EMBL" id="KFM76084.1"/>
    </source>
</evidence>
<evidence type="ECO:0000256" key="2">
    <source>
        <dbReference type="ARBA" id="ARBA00008779"/>
    </source>
</evidence>
<evidence type="ECO:0000313" key="10">
    <source>
        <dbReference type="Proteomes" id="UP000054359"/>
    </source>
</evidence>
<keyword evidence="7" id="KW-1133">Transmembrane helix</keyword>
<evidence type="ECO:0000256" key="6">
    <source>
        <dbReference type="ARBA" id="ARBA00022837"/>
    </source>
</evidence>
<reference evidence="9 10" key="1">
    <citation type="submission" date="2013-11" db="EMBL/GenBank/DDBJ databases">
        <title>Genome sequencing of Stegodyphus mimosarum.</title>
        <authorList>
            <person name="Bechsgaard J."/>
        </authorList>
    </citation>
    <scope>NUCLEOTIDE SEQUENCE [LARGE SCALE GENOMIC DNA]</scope>
</reference>
<feature type="domain" description="Sulfatase N-terminal" evidence="8">
    <location>
        <begin position="51"/>
        <end position="440"/>
    </location>
</feature>